<organism evidence="4 5">
    <name type="scientific">Luedemannella helvata</name>
    <dbReference type="NCBI Taxonomy" id="349315"/>
    <lineage>
        <taxon>Bacteria</taxon>
        <taxon>Bacillati</taxon>
        <taxon>Actinomycetota</taxon>
        <taxon>Actinomycetes</taxon>
        <taxon>Micromonosporales</taxon>
        <taxon>Micromonosporaceae</taxon>
        <taxon>Luedemannella</taxon>
    </lineage>
</organism>
<comment type="caution">
    <text evidence="4">The sequence shown here is derived from an EMBL/GenBank/DDBJ whole genome shotgun (WGS) entry which is preliminary data.</text>
</comment>
<gene>
    <name evidence="4" type="ORF">GCM10009681_05050</name>
</gene>
<dbReference type="PANTHER" id="PTHR24198">
    <property type="entry name" value="ANKYRIN REPEAT AND PROTEIN KINASE DOMAIN-CONTAINING PROTEIN"/>
    <property type="match status" value="1"/>
</dbReference>
<dbReference type="Gene3D" id="1.25.40.20">
    <property type="entry name" value="Ankyrin repeat-containing domain"/>
    <property type="match status" value="1"/>
</dbReference>
<evidence type="ECO:0000256" key="3">
    <source>
        <dbReference type="PROSITE-ProRule" id="PRU00023"/>
    </source>
</evidence>
<keyword evidence="5" id="KW-1185">Reference proteome</keyword>
<name>A0ABP4VYP8_9ACTN</name>
<dbReference type="InterPro" id="IPR002110">
    <property type="entry name" value="Ankyrin_rpt"/>
</dbReference>
<evidence type="ECO:0000313" key="5">
    <source>
        <dbReference type="Proteomes" id="UP001500655"/>
    </source>
</evidence>
<evidence type="ECO:0008006" key="6">
    <source>
        <dbReference type="Google" id="ProtNLM"/>
    </source>
</evidence>
<dbReference type="Proteomes" id="UP001500655">
    <property type="component" value="Unassembled WGS sequence"/>
</dbReference>
<dbReference type="EMBL" id="BAAALS010000002">
    <property type="protein sequence ID" value="GAA1737400.1"/>
    <property type="molecule type" value="Genomic_DNA"/>
</dbReference>
<keyword evidence="2 3" id="KW-0040">ANK repeat</keyword>
<accession>A0ABP4VYP8</accession>
<dbReference type="PROSITE" id="PS50297">
    <property type="entry name" value="ANK_REP_REGION"/>
    <property type="match status" value="1"/>
</dbReference>
<protein>
    <recommendedName>
        <fullName evidence="6">Ankyrin repeat domain-containing protein</fullName>
    </recommendedName>
</protein>
<evidence type="ECO:0000256" key="2">
    <source>
        <dbReference type="ARBA" id="ARBA00023043"/>
    </source>
</evidence>
<dbReference type="SUPFAM" id="SSF48403">
    <property type="entry name" value="Ankyrin repeat"/>
    <property type="match status" value="1"/>
</dbReference>
<dbReference type="PROSITE" id="PS50088">
    <property type="entry name" value="ANK_REPEAT"/>
    <property type="match status" value="1"/>
</dbReference>
<dbReference type="PANTHER" id="PTHR24198:SF165">
    <property type="entry name" value="ANKYRIN REPEAT-CONTAINING PROTEIN-RELATED"/>
    <property type="match status" value="1"/>
</dbReference>
<keyword evidence="1" id="KW-0677">Repeat</keyword>
<reference evidence="5" key="1">
    <citation type="journal article" date="2019" name="Int. J. Syst. Evol. Microbiol.">
        <title>The Global Catalogue of Microorganisms (GCM) 10K type strain sequencing project: providing services to taxonomists for standard genome sequencing and annotation.</title>
        <authorList>
            <consortium name="The Broad Institute Genomics Platform"/>
            <consortium name="The Broad Institute Genome Sequencing Center for Infectious Disease"/>
            <person name="Wu L."/>
            <person name="Ma J."/>
        </authorList>
    </citation>
    <scope>NUCLEOTIDE SEQUENCE [LARGE SCALE GENOMIC DNA]</scope>
    <source>
        <strain evidence="5">JCM 13249</strain>
    </source>
</reference>
<evidence type="ECO:0000256" key="1">
    <source>
        <dbReference type="ARBA" id="ARBA00022737"/>
    </source>
</evidence>
<feature type="repeat" description="ANK" evidence="3">
    <location>
        <begin position="491"/>
        <end position="524"/>
    </location>
</feature>
<proteinExistence type="predicted"/>
<sequence length="624" mass="68120">MSDARRVFVDLNVAGWLAARRNAVPARMVTEAAARRAVGDWRGALAAARFTTRVDLAEVRDRYGAEMAAQVEDDLCHLAPDLVRWHLSRADRDGLGLLTPAQRVPLAFYADGVALHVVTPPHAERPQRLELHVGPLHAGPLPPMVGHRDDWSRARYLWDARVTAELLRRVGGDRAAFFHRDGRARTAAELAAPAAADDLAALIERVTTLQDSGEVEKAWTAAGVRADFPPATARWGRPRMDHAFPEPFGAMVPILVPAARHMLARTGAPAIALRPSFGWASRVVLRDQDGQLTAERASTYTDGLPNLPYAHWRRLPDLELLRTGHIGTHEVHPLVRAALFPEESDPDYRPRTPDVPASVPVRCRGQWHRVGWRDGRVHAHDHTDDEAQRERVMRALGGEVPGCFTVAETWQGSATGRLPRQLRDLRAHALAALAHGDVDEFARLLDLGVDPAGVRDRWQRGPLHHLGRIDDESLLVRLLAAGMDINVRDNKGRTPLLAALFDGAPATLVRAMLDAGADPTVTDDMGDSTLHLLRSPDAAVIVPWLVAAGVALDAIDEYGRPPLLAQVLTMAPLAVIRATLDAGADPAQPDEYTEMSVLDVIVQARRDDLAFLVAAAKAAGVEEE</sequence>
<dbReference type="InterPro" id="IPR036770">
    <property type="entry name" value="Ankyrin_rpt-contain_sf"/>
</dbReference>
<evidence type="ECO:0000313" key="4">
    <source>
        <dbReference type="EMBL" id="GAA1737400.1"/>
    </source>
</evidence>
<dbReference type="RefSeq" id="WP_344076310.1">
    <property type="nucleotide sequence ID" value="NZ_BAAALS010000002.1"/>
</dbReference>